<dbReference type="Proteomes" id="UP001064489">
    <property type="component" value="Chromosome 5"/>
</dbReference>
<evidence type="ECO:0000313" key="3">
    <source>
        <dbReference type="Proteomes" id="UP001064489"/>
    </source>
</evidence>
<feature type="region of interest" description="Disordered" evidence="1">
    <location>
        <begin position="271"/>
        <end position="345"/>
    </location>
</feature>
<organism evidence="2 3">
    <name type="scientific">Acer negundo</name>
    <name type="common">Box elder</name>
    <dbReference type="NCBI Taxonomy" id="4023"/>
    <lineage>
        <taxon>Eukaryota</taxon>
        <taxon>Viridiplantae</taxon>
        <taxon>Streptophyta</taxon>
        <taxon>Embryophyta</taxon>
        <taxon>Tracheophyta</taxon>
        <taxon>Spermatophyta</taxon>
        <taxon>Magnoliopsida</taxon>
        <taxon>eudicotyledons</taxon>
        <taxon>Gunneridae</taxon>
        <taxon>Pentapetalae</taxon>
        <taxon>rosids</taxon>
        <taxon>malvids</taxon>
        <taxon>Sapindales</taxon>
        <taxon>Sapindaceae</taxon>
        <taxon>Hippocastanoideae</taxon>
        <taxon>Acereae</taxon>
        <taxon>Acer</taxon>
    </lineage>
</organism>
<keyword evidence="3" id="KW-1185">Reference proteome</keyword>
<feature type="compositionally biased region" description="Basic and acidic residues" evidence="1">
    <location>
        <begin position="36"/>
        <end position="46"/>
    </location>
</feature>
<dbReference type="EMBL" id="JAJSOW010000102">
    <property type="protein sequence ID" value="KAI9178263.1"/>
    <property type="molecule type" value="Genomic_DNA"/>
</dbReference>
<feature type="compositionally biased region" description="Low complexity" evidence="1">
    <location>
        <begin position="273"/>
        <end position="282"/>
    </location>
</feature>
<reference evidence="2" key="1">
    <citation type="journal article" date="2022" name="Plant J.">
        <title>Strategies of tolerance reflected in two North American maple genomes.</title>
        <authorList>
            <person name="McEvoy S.L."/>
            <person name="Sezen U.U."/>
            <person name="Trouern-Trend A."/>
            <person name="McMahon S.M."/>
            <person name="Schaberg P.G."/>
            <person name="Yang J."/>
            <person name="Wegrzyn J.L."/>
            <person name="Swenson N.G."/>
        </authorList>
    </citation>
    <scope>NUCLEOTIDE SEQUENCE</scope>
    <source>
        <strain evidence="2">91603</strain>
    </source>
</reference>
<feature type="compositionally biased region" description="Polar residues" evidence="1">
    <location>
        <begin position="1"/>
        <end position="11"/>
    </location>
</feature>
<gene>
    <name evidence="2" type="ORF">LWI28_024460</name>
</gene>
<evidence type="ECO:0000256" key="1">
    <source>
        <dbReference type="SAM" id="MobiDB-lite"/>
    </source>
</evidence>
<feature type="region of interest" description="Disordered" evidence="1">
    <location>
        <begin position="1"/>
        <end position="52"/>
    </location>
</feature>
<dbReference type="AlphaFoldDB" id="A0AAD5IWY5"/>
<name>A0AAD5IWY5_ACENE</name>
<protein>
    <submittedName>
        <fullName evidence="2">Uncharacterized protein</fullName>
    </submittedName>
</protein>
<comment type="caution">
    <text evidence="2">The sequence shown here is derived from an EMBL/GenBank/DDBJ whole genome shotgun (WGS) entry which is preliminary data.</text>
</comment>
<reference evidence="2" key="2">
    <citation type="submission" date="2023-02" db="EMBL/GenBank/DDBJ databases">
        <authorList>
            <person name="Swenson N.G."/>
            <person name="Wegrzyn J.L."/>
            <person name="Mcevoy S.L."/>
        </authorList>
    </citation>
    <scope>NUCLEOTIDE SEQUENCE</scope>
    <source>
        <strain evidence="2">91603</strain>
        <tissue evidence="2">Leaf</tissue>
    </source>
</reference>
<evidence type="ECO:0000313" key="2">
    <source>
        <dbReference type="EMBL" id="KAI9178263.1"/>
    </source>
</evidence>
<accession>A0AAD5IWY5</accession>
<proteinExistence type="predicted"/>
<sequence length="422" mass="46593">MEASIGTSSGSGEAHPLALGQDHGWSSRKQSFADVVDGRNQGKDNKGLSQKKKSVLMTWKDVVDGRNQGKDNKGLSQKKKSVSMTWKGWTLGEPLAVEEDTLLRQRLDKGRILTLVPFGINTPNRIRVVEDESSFEVWIKEDITPVNLLWLKNHLGLKKKGGFGHSNSNFTTILPNQDETDRTETVKFQKGEKVDNGHISPTVRTANRVVGGKYHHFLGEEGPREIIHKTNLDKGKDKLVLAQISKNKQQVKAKGYGFIILDKRNVGAVLGESSNSDSLTSSDQGVYKGESSKKDSVSHSLVGCNKERGGLKSLVANPLEDEQSSYDKGGSEQSKNNSEDGEIYIRWQREPIIGGGNKGEGKKDRESDIEVVDATGNQLSWCLEEEITKVIETGVALEGIQTRVLKNGKDMTKDQNDTELPW</sequence>